<accession>A0AAE0BPQ8</accession>
<reference evidence="1 2" key="1">
    <citation type="journal article" date="2015" name="Genome Biol. Evol.">
        <title>Comparative Genomics of a Bacterivorous Green Alga Reveals Evolutionary Causalities and Consequences of Phago-Mixotrophic Mode of Nutrition.</title>
        <authorList>
            <person name="Burns J.A."/>
            <person name="Paasch A."/>
            <person name="Narechania A."/>
            <person name="Kim E."/>
        </authorList>
    </citation>
    <scope>NUCLEOTIDE SEQUENCE [LARGE SCALE GENOMIC DNA]</scope>
    <source>
        <strain evidence="1 2">PLY_AMNH</strain>
    </source>
</reference>
<protein>
    <submittedName>
        <fullName evidence="1">Uncharacterized protein</fullName>
    </submittedName>
</protein>
<evidence type="ECO:0000313" key="2">
    <source>
        <dbReference type="Proteomes" id="UP001190700"/>
    </source>
</evidence>
<keyword evidence="2" id="KW-1185">Reference proteome</keyword>
<name>A0AAE0BPQ8_9CHLO</name>
<comment type="caution">
    <text evidence="1">The sequence shown here is derived from an EMBL/GenBank/DDBJ whole genome shotgun (WGS) entry which is preliminary data.</text>
</comment>
<dbReference type="AlphaFoldDB" id="A0AAE0BPQ8"/>
<gene>
    <name evidence="1" type="ORF">CYMTET_50617</name>
</gene>
<dbReference type="Proteomes" id="UP001190700">
    <property type="component" value="Unassembled WGS sequence"/>
</dbReference>
<organism evidence="1 2">
    <name type="scientific">Cymbomonas tetramitiformis</name>
    <dbReference type="NCBI Taxonomy" id="36881"/>
    <lineage>
        <taxon>Eukaryota</taxon>
        <taxon>Viridiplantae</taxon>
        <taxon>Chlorophyta</taxon>
        <taxon>Pyramimonadophyceae</taxon>
        <taxon>Pyramimonadales</taxon>
        <taxon>Pyramimonadaceae</taxon>
        <taxon>Cymbomonas</taxon>
    </lineage>
</organism>
<proteinExistence type="predicted"/>
<dbReference type="EMBL" id="LGRX02033908">
    <property type="protein sequence ID" value="KAK3239457.1"/>
    <property type="molecule type" value="Genomic_DNA"/>
</dbReference>
<evidence type="ECO:0000313" key="1">
    <source>
        <dbReference type="EMBL" id="KAK3239457.1"/>
    </source>
</evidence>
<sequence>MSREAWAPRRNLGHGRELFWWGTGEESSLVREAGIEVEHGGMDGGGMFSLEQTLQLAGQRVVGLKAACERAPQLHEAGGYNVGALLGS</sequence>